<comment type="caution">
    <text evidence="1">The sequence shown here is derived from an EMBL/GenBank/DDBJ whole genome shotgun (WGS) entry which is preliminary data.</text>
</comment>
<gene>
    <name evidence="1" type="ORF">GOB84_02235</name>
</gene>
<accession>A0ABX0K4T9</accession>
<keyword evidence="2" id="KW-1185">Reference proteome</keyword>
<evidence type="ECO:0000313" key="2">
    <source>
        <dbReference type="Proteomes" id="UP000615326"/>
    </source>
</evidence>
<protein>
    <submittedName>
        <fullName evidence="1">Uncharacterized protein</fullName>
    </submittedName>
</protein>
<evidence type="ECO:0000313" key="1">
    <source>
        <dbReference type="EMBL" id="NHO31389.1"/>
    </source>
</evidence>
<organism evidence="1 2">
    <name type="scientific">Acetobacter fallax</name>
    <dbReference type="NCBI Taxonomy" id="1737473"/>
    <lineage>
        <taxon>Bacteria</taxon>
        <taxon>Pseudomonadati</taxon>
        <taxon>Pseudomonadota</taxon>
        <taxon>Alphaproteobacteria</taxon>
        <taxon>Acetobacterales</taxon>
        <taxon>Acetobacteraceae</taxon>
        <taxon>Acetobacter</taxon>
    </lineage>
</organism>
<reference evidence="1 2" key="1">
    <citation type="journal article" date="2020" name="Int. J. Syst. Evol. Microbiol.">
        <title>Novel acetic acid bacteria from cider fermentations: Acetobacter conturbans sp. nov. and Acetobacter fallax sp. nov.</title>
        <authorList>
            <person name="Sombolestani A.S."/>
            <person name="Cleenwerck I."/>
            <person name="Cnockaert M."/>
            <person name="Borremans W."/>
            <person name="Wieme A.D."/>
            <person name="De Vuyst L."/>
            <person name="Vandamme P."/>
        </authorList>
    </citation>
    <scope>NUCLEOTIDE SEQUENCE [LARGE SCALE GENOMIC DNA]</scope>
    <source>
        <strain evidence="1 2">LMG 1637</strain>
    </source>
</reference>
<dbReference type="EMBL" id="WOSW01000002">
    <property type="protein sequence ID" value="NHO31389.1"/>
    <property type="molecule type" value="Genomic_DNA"/>
</dbReference>
<sequence length="55" mass="6174">MTLSQGSALEPGKLFRHKAVRPGPAIDIIAIQRKHPQFIREQHVLTTMQPQSRSA</sequence>
<name>A0ABX0K4T9_9PROT</name>
<proteinExistence type="predicted"/>
<dbReference type="Proteomes" id="UP000615326">
    <property type="component" value="Unassembled WGS sequence"/>
</dbReference>
<dbReference type="RefSeq" id="WP_173575997.1">
    <property type="nucleotide sequence ID" value="NZ_WOSW01000002.1"/>
</dbReference>